<proteinExistence type="predicted"/>
<gene>
    <name evidence="2" type="ORF">BEK98_08485</name>
</gene>
<evidence type="ECO:0000256" key="1">
    <source>
        <dbReference type="SAM" id="MobiDB-lite"/>
    </source>
</evidence>
<dbReference type="OrthoDB" id="3891169at2"/>
<evidence type="ECO:0000313" key="2">
    <source>
        <dbReference type="EMBL" id="OXY97585.1"/>
    </source>
</evidence>
<reference evidence="2 3" key="1">
    <citation type="submission" date="2016-07" db="EMBL/GenBank/DDBJ databases">
        <title>Draft genome of Streptomyces diastatochromogenes.</title>
        <authorList>
            <person name="Podduturi R."/>
            <person name="Lukassen M.B."/>
            <person name="Clausen N."/>
            <person name="Nielsen J.L."/>
            <person name="Jorgensen N.O."/>
        </authorList>
    </citation>
    <scope>NUCLEOTIDE SEQUENCE [LARGE SCALE GENOMIC DNA]</scope>
    <source>
        <strain evidence="2 3">DSM 40608</strain>
    </source>
</reference>
<name>A0A233SPM9_STRDA</name>
<protein>
    <submittedName>
        <fullName evidence="2">Uncharacterized protein</fullName>
    </submittedName>
</protein>
<dbReference type="RefSeq" id="WP_094215818.1">
    <property type="nucleotide sequence ID" value="NZ_MCGQ01000008.1"/>
</dbReference>
<evidence type="ECO:0000313" key="3">
    <source>
        <dbReference type="Proteomes" id="UP000215483"/>
    </source>
</evidence>
<feature type="region of interest" description="Disordered" evidence="1">
    <location>
        <begin position="309"/>
        <end position="328"/>
    </location>
</feature>
<dbReference type="EMBL" id="MCGQ01000008">
    <property type="protein sequence ID" value="OXY97585.1"/>
    <property type="molecule type" value="Genomic_DNA"/>
</dbReference>
<comment type="caution">
    <text evidence="2">The sequence shown here is derived from an EMBL/GenBank/DDBJ whole genome shotgun (WGS) entry which is preliminary data.</text>
</comment>
<dbReference type="AlphaFoldDB" id="A0A233SPM9"/>
<sequence length="745" mass="76954">MSSVSRRRGTATAVQALSTIVLTAGLTAAPQALTGGTPASAADCTTYSVPTYVFEPATSNNIASKRTLHKYMQWGPQSADADLLDTLYTATLPMTSKVFTGGGNGIIYEATIGGQVKAYKDNTATGGSLLTAVKTYSFNWSSAKRILTNGQWILVVASDGTMDVYKQSSPATGDGTITQVATDMKSSITTSIANADDAWMVNSAVQWLKDGTIQQTVVLPIGTSFKLWGSTDIATGVDAAQAWSPGGGAISTQSVTSDPDTTGQIRSFTTGPWTSVDDDIRSGVVGEIMADAGPCLTDPDPEIAPYFGTPPDETGGEAATDPADNTVPAPTRTVTGKFTLGNGNAAPGLPVTVMASDTDPDATGQVTEPILGTATTAADGSWSLTLPSTLPAAVQKAVDDNNGVLNVQATATGTTATSGVPVLGVDALSTVLNAPATPSAVTAAADGDHTVKLAPNTLSSTSQDTYAASTEPQTFAAQVAANPTATDQDTPLWQSDNSTLAASYNPYLVNGKDVSAETVNPPITPMDSGTCSDLKFKDSSSTKYTVVGEAHAGWDAKATFEYESSMSSSFDIAVKSSGNWSIGGTKELSGSTGVSVGYANKGPHYAHQYKVPVEYIKYKHQHICSGTVRSTWYTIEASRYKAPAGGAVGAVGKDVSSKDGSANFDRSPKANRNYVNPGNTLQLSHGKSVKFGNAVSAFGVSLGAKTGYDSNHKQKIVAGDRSGKHWIWGKNGSISSGHAGVFYSK</sequence>
<accession>A0A233SPM9</accession>
<dbReference type="Proteomes" id="UP000215483">
    <property type="component" value="Unassembled WGS sequence"/>
</dbReference>
<keyword evidence="3" id="KW-1185">Reference proteome</keyword>
<organism evidence="2 3">
    <name type="scientific">Streptomyces diastatochromogenes</name>
    <dbReference type="NCBI Taxonomy" id="42236"/>
    <lineage>
        <taxon>Bacteria</taxon>
        <taxon>Bacillati</taxon>
        <taxon>Actinomycetota</taxon>
        <taxon>Actinomycetes</taxon>
        <taxon>Kitasatosporales</taxon>
        <taxon>Streptomycetaceae</taxon>
        <taxon>Streptomyces</taxon>
    </lineage>
</organism>